<dbReference type="GO" id="GO:0051087">
    <property type="term" value="F:protein-folding chaperone binding"/>
    <property type="evidence" value="ECO:0007669"/>
    <property type="project" value="TreeGrafter"/>
</dbReference>
<feature type="domain" description="Chaperone DnaJ C-terminal" evidence="3">
    <location>
        <begin position="216"/>
        <end position="352"/>
    </location>
</feature>
<dbReference type="PANTHER" id="PTHR24078:SF553">
    <property type="entry name" value="DNAJ HOMOLOG SUBFAMILY B MEMBER 5"/>
    <property type="match status" value="1"/>
</dbReference>
<reference evidence="4" key="1">
    <citation type="journal article" date="2020" name="Stud. Mycol.">
        <title>101 Dothideomycetes genomes: a test case for predicting lifestyles and emergence of pathogens.</title>
        <authorList>
            <person name="Haridas S."/>
            <person name="Albert R."/>
            <person name="Binder M."/>
            <person name="Bloem J."/>
            <person name="Labutti K."/>
            <person name="Salamov A."/>
            <person name="Andreopoulos B."/>
            <person name="Baker S."/>
            <person name="Barry K."/>
            <person name="Bills G."/>
            <person name="Bluhm B."/>
            <person name="Cannon C."/>
            <person name="Castanera R."/>
            <person name="Culley D."/>
            <person name="Daum C."/>
            <person name="Ezra D."/>
            <person name="Gonzalez J."/>
            <person name="Henrissat B."/>
            <person name="Kuo A."/>
            <person name="Liang C."/>
            <person name="Lipzen A."/>
            <person name="Lutzoni F."/>
            <person name="Magnuson J."/>
            <person name="Mondo S."/>
            <person name="Nolan M."/>
            <person name="Ohm R."/>
            <person name="Pangilinan J."/>
            <person name="Park H.-J."/>
            <person name="Ramirez L."/>
            <person name="Alfaro M."/>
            <person name="Sun H."/>
            <person name="Tritt A."/>
            <person name="Yoshinaga Y."/>
            <person name="Zwiers L.-H."/>
            <person name="Turgeon B."/>
            <person name="Goodwin S."/>
            <person name="Spatafora J."/>
            <person name="Crous P."/>
            <person name="Grigoriev I."/>
        </authorList>
    </citation>
    <scope>NUCLEOTIDE SEQUENCE</scope>
    <source>
        <strain evidence="4">CBS 269.34</strain>
    </source>
</reference>
<gene>
    <name evidence="4" type="ORF">BU16DRAFT_566071</name>
</gene>
<feature type="region of interest" description="Disordered" evidence="2">
    <location>
        <begin position="1"/>
        <end position="27"/>
    </location>
</feature>
<keyword evidence="5" id="KW-1185">Reference proteome</keyword>
<dbReference type="InterPro" id="IPR008971">
    <property type="entry name" value="HSP40/DnaJ_pept-bd"/>
</dbReference>
<organism evidence="4 5">
    <name type="scientific">Lophium mytilinum</name>
    <dbReference type="NCBI Taxonomy" id="390894"/>
    <lineage>
        <taxon>Eukaryota</taxon>
        <taxon>Fungi</taxon>
        <taxon>Dikarya</taxon>
        <taxon>Ascomycota</taxon>
        <taxon>Pezizomycotina</taxon>
        <taxon>Dothideomycetes</taxon>
        <taxon>Pleosporomycetidae</taxon>
        <taxon>Mytilinidiales</taxon>
        <taxon>Mytilinidiaceae</taxon>
        <taxon>Lophium</taxon>
    </lineage>
</organism>
<protein>
    <recommendedName>
        <fullName evidence="3">Chaperone DnaJ C-terminal domain-containing protein</fullName>
    </recommendedName>
</protein>
<dbReference type="PANTHER" id="PTHR24078">
    <property type="entry name" value="DNAJ HOMOLOG SUBFAMILY C MEMBER"/>
    <property type="match status" value="1"/>
</dbReference>
<evidence type="ECO:0000313" key="4">
    <source>
        <dbReference type="EMBL" id="KAF2491159.1"/>
    </source>
</evidence>
<accession>A0A6A6QGC2</accession>
<dbReference type="SUPFAM" id="SSF49493">
    <property type="entry name" value="HSP40/DnaJ peptide-binding domain"/>
    <property type="match status" value="1"/>
</dbReference>
<evidence type="ECO:0000313" key="5">
    <source>
        <dbReference type="Proteomes" id="UP000799750"/>
    </source>
</evidence>
<dbReference type="EMBL" id="MU004196">
    <property type="protein sequence ID" value="KAF2491159.1"/>
    <property type="molecule type" value="Genomic_DNA"/>
</dbReference>
<dbReference type="Pfam" id="PF01556">
    <property type="entry name" value="DnaJ_C"/>
    <property type="match status" value="1"/>
</dbReference>
<name>A0A6A6QGC2_9PEZI</name>
<feature type="compositionally biased region" description="Pro residues" evidence="2">
    <location>
        <begin position="167"/>
        <end position="197"/>
    </location>
</feature>
<dbReference type="AlphaFoldDB" id="A0A6A6QGC2"/>
<dbReference type="InterPro" id="IPR002939">
    <property type="entry name" value="DnaJ_C"/>
</dbReference>
<dbReference type="GO" id="GO:0051082">
    <property type="term" value="F:unfolded protein binding"/>
    <property type="evidence" value="ECO:0007669"/>
    <property type="project" value="InterPro"/>
</dbReference>
<dbReference type="InterPro" id="IPR051339">
    <property type="entry name" value="DnaJ_subfamily_B"/>
</dbReference>
<dbReference type="Gene3D" id="2.60.260.20">
    <property type="entry name" value="Urease metallochaperone UreE, N-terminal domain"/>
    <property type="match status" value="1"/>
</dbReference>
<sequence>MKAEIESLEAERQPDTAKDYPSPGDETDYSDYNQFCLMTAFAEIERRRNIKVTEGSFEENKLFLGRQMIPSSRFNTTTFFVSPSGLTYLNKLPCDNLDPLLKGYTDPSPDNRPFPSTIWLRGDKPWSVVQSTEPASPPRPVSSTPSPPPLQTPEPTTHPLHDAPTPNEEPPSEPTNASPSPPPSNPAAPLPQQPIVPEPESATEPATEPANAPQVIERRLRCTLEELFYGTTKKVRSKRKTSGELGEKMSKDGKTCAIPIARGLKDGDRIKFTGVFENDITELHFVIEQEPHRLFSRRGDDLYYKPQIFSTMVKTIDGVRFQGLFGKKNKFFPGYGMPKSENPEQRGVFYVNMIRK</sequence>
<evidence type="ECO:0000259" key="3">
    <source>
        <dbReference type="Pfam" id="PF01556"/>
    </source>
</evidence>
<feature type="region of interest" description="Disordered" evidence="2">
    <location>
        <begin position="128"/>
        <end position="215"/>
    </location>
</feature>
<evidence type="ECO:0000256" key="1">
    <source>
        <dbReference type="ARBA" id="ARBA00023186"/>
    </source>
</evidence>
<dbReference type="Proteomes" id="UP000799750">
    <property type="component" value="Unassembled WGS sequence"/>
</dbReference>
<feature type="compositionally biased region" description="Basic and acidic residues" evidence="2">
    <location>
        <begin position="1"/>
        <end position="18"/>
    </location>
</feature>
<proteinExistence type="predicted"/>
<dbReference type="GO" id="GO:0005829">
    <property type="term" value="C:cytosol"/>
    <property type="evidence" value="ECO:0007669"/>
    <property type="project" value="TreeGrafter"/>
</dbReference>
<evidence type="ECO:0000256" key="2">
    <source>
        <dbReference type="SAM" id="MobiDB-lite"/>
    </source>
</evidence>
<dbReference type="OrthoDB" id="10250354at2759"/>
<feature type="compositionally biased region" description="Low complexity" evidence="2">
    <location>
        <begin position="153"/>
        <end position="166"/>
    </location>
</feature>
<feature type="compositionally biased region" description="Low complexity" evidence="2">
    <location>
        <begin position="198"/>
        <end position="213"/>
    </location>
</feature>
<feature type="compositionally biased region" description="Pro residues" evidence="2">
    <location>
        <begin position="135"/>
        <end position="152"/>
    </location>
</feature>
<dbReference type="GO" id="GO:0006413">
    <property type="term" value="P:translational initiation"/>
    <property type="evidence" value="ECO:0007669"/>
    <property type="project" value="TreeGrafter"/>
</dbReference>
<dbReference type="GO" id="GO:0006457">
    <property type="term" value="P:protein folding"/>
    <property type="evidence" value="ECO:0007669"/>
    <property type="project" value="InterPro"/>
</dbReference>
<keyword evidence="1" id="KW-0143">Chaperone</keyword>